<dbReference type="InterPro" id="IPR036761">
    <property type="entry name" value="TTHA0802/YceI-like_sf"/>
</dbReference>
<feature type="domain" description="Lipid/polyisoprenoid-binding YceI-like" evidence="2">
    <location>
        <begin position="37"/>
        <end position="199"/>
    </location>
</feature>
<evidence type="ECO:0000313" key="4">
    <source>
        <dbReference type="Proteomes" id="UP000001962"/>
    </source>
</evidence>
<dbReference type="Pfam" id="PF04264">
    <property type="entry name" value="YceI"/>
    <property type="match status" value="1"/>
</dbReference>
<dbReference type="PANTHER" id="PTHR34406:SF1">
    <property type="entry name" value="PROTEIN YCEI"/>
    <property type="match status" value="1"/>
</dbReference>
<dbReference type="SUPFAM" id="SSF101874">
    <property type="entry name" value="YceI-like"/>
    <property type="match status" value="1"/>
</dbReference>
<dbReference type="RefSeq" id="WP_011629149.1">
    <property type="nucleotide sequence ID" value="NC_008340.1"/>
</dbReference>
<reference evidence="4" key="1">
    <citation type="submission" date="2006-08" db="EMBL/GenBank/DDBJ databases">
        <title>Complete sequence of Alkalilimnicola ehrilichei MLHE-1.</title>
        <authorList>
            <person name="Copeland A."/>
            <person name="Lucas S."/>
            <person name="Lapidus A."/>
            <person name="Barry K."/>
            <person name="Detter J.C."/>
            <person name="Glavina del Rio T."/>
            <person name="Hammon N."/>
            <person name="Israni S."/>
            <person name="Dalin E."/>
            <person name="Tice H."/>
            <person name="Pitluck S."/>
            <person name="Sims D."/>
            <person name="Brettin T."/>
            <person name="Bruce D."/>
            <person name="Han C."/>
            <person name="Tapia R."/>
            <person name="Gilna P."/>
            <person name="Schmutz J."/>
            <person name="Larimer F."/>
            <person name="Land M."/>
            <person name="Hauser L."/>
            <person name="Kyrpides N."/>
            <person name="Mikhailova N."/>
            <person name="Oremland R.S."/>
            <person name="Hoeft S.E."/>
            <person name="Switzer-Blum J."/>
            <person name="Kulp T."/>
            <person name="King G."/>
            <person name="Tabita R."/>
            <person name="Witte B."/>
            <person name="Santini J.M."/>
            <person name="Basu P."/>
            <person name="Hollibaugh J.T."/>
            <person name="Xie G."/>
            <person name="Stolz J.F."/>
            <person name="Richardson P."/>
        </authorList>
    </citation>
    <scope>NUCLEOTIDE SEQUENCE [LARGE SCALE GENOMIC DNA]</scope>
    <source>
        <strain evidence="4">ATCC BAA-1101 / DSM 17681 / MLHE-1</strain>
    </source>
</reference>
<evidence type="ECO:0000313" key="3">
    <source>
        <dbReference type="EMBL" id="ABI56754.1"/>
    </source>
</evidence>
<feature type="signal peptide" evidence="1">
    <location>
        <begin position="1"/>
        <end position="33"/>
    </location>
</feature>
<evidence type="ECO:0000259" key="2">
    <source>
        <dbReference type="SMART" id="SM00867"/>
    </source>
</evidence>
<keyword evidence="4" id="KW-1185">Reference proteome</keyword>
<dbReference type="KEGG" id="aeh:Mlg_1405"/>
<protein>
    <submittedName>
        <fullName evidence="3">YceI family protein</fullName>
    </submittedName>
</protein>
<proteinExistence type="predicted"/>
<keyword evidence="1" id="KW-0732">Signal</keyword>
<dbReference type="EMBL" id="CP000453">
    <property type="protein sequence ID" value="ABI56754.1"/>
    <property type="molecule type" value="Genomic_DNA"/>
</dbReference>
<name>Q0A8T3_ALKEH</name>
<organism evidence="3 4">
    <name type="scientific">Alkalilimnicola ehrlichii (strain ATCC BAA-1101 / DSM 17681 / MLHE-1)</name>
    <dbReference type="NCBI Taxonomy" id="187272"/>
    <lineage>
        <taxon>Bacteria</taxon>
        <taxon>Pseudomonadati</taxon>
        <taxon>Pseudomonadota</taxon>
        <taxon>Gammaproteobacteria</taxon>
        <taxon>Chromatiales</taxon>
        <taxon>Ectothiorhodospiraceae</taxon>
        <taxon>Alkalilimnicola</taxon>
    </lineage>
</organism>
<dbReference type="SMART" id="SM00867">
    <property type="entry name" value="YceI"/>
    <property type="match status" value="1"/>
</dbReference>
<sequence length="201" mass="22330">MTHSLKRILTRSRAIAAAVSLVGLLAFTAPAVAGDEVYDLDPAHSFVTFSISHLGFSFIEGRFNELEGEFVYDPEAPENSRVTMEVATASIDTNHAERDRHLRGEDFLHVSEYPVARFETTGFEPDGEDGRLLGELTLHGETRPIEVDVTFVGAGEDPWGGYRRGYVGTTTIKRSDFGMDYDLGPDADEMRLRFVLEGIRQ</sequence>
<dbReference type="Proteomes" id="UP000001962">
    <property type="component" value="Chromosome"/>
</dbReference>
<feature type="chain" id="PRO_5004167861" evidence="1">
    <location>
        <begin position="34"/>
        <end position="201"/>
    </location>
</feature>
<dbReference type="Gene3D" id="2.40.128.110">
    <property type="entry name" value="Lipid/polyisoprenoid-binding, YceI-like"/>
    <property type="match status" value="1"/>
</dbReference>
<dbReference type="PANTHER" id="PTHR34406">
    <property type="entry name" value="PROTEIN YCEI"/>
    <property type="match status" value="1"/>
</dbReference>
<gene>
    <name evidence="3" type="ordered locus">Mlg_1405</name>
</gene>
<evidence type="ECO:0000256" key="1">
    <source>
        <dbReference type="SAM" id="SignalP"/>
    </source>
</evidence>
<accession>Q0A8T3</accession>
<dbReference type="AlphaFoldDB" id="Q0A8T3"/>
<dbReference type="InterPro" id="IPR007372">
    <property type="entry name" value="Lipid/polyisoprenoid-bd_YceI"/>
</dbReference>
<dbReference type="HOGENOM" id="CLU_071003_1_2_6"/>
<dbReference type="eggNOG" id="COG2353">
    <property type="taxonomic scope" value="Bacteria"/>
</dbReference>
<dbReference type="OrthoDB" id="9811006at2"/>